<sequence length="645" mass="69365">MTVDLERRALRGAPSPAPGVAREKNIAMQPLLDQPADEASVVSEDSHDSAQAGVKALEAISSTWSKTGLYVAYLGIALIAFATSLEAQTTSNLTIFATSAFSSHSLVATVGVVQGVVLSVAKPPMSKIADVFGRFEAFSLSVLIYTIGYIQQAASDSVKTYAAAQIFYSAGATGLQILIQIFIADTSDLLNRAFCATLPDVPFLVNVWIGPQLAESILQTTSWRWGYGIWVIILPLAFMPLGLALFTSQRRAAQHGMLPKSQFEGLTKWEAATMLWYELDAFGLILLCAAFSLILIPLTLASQSGWRSANLIAMLAVGATCLLIFPFWERSKTLAPRAFFPRALIKNRTVVAGLGIAFFYFMAFYLSIYPYFQSYLLVVQGETVSSAGRIVQTFTFTATISSILISLGIKRTKYYKRFVMLGTLVYLGGLGLMVRYRAEGSSTLTIIGSQMVVGLGGGMLHGPAQLGVQASASHQDVAAATAIFLTVLEIGGAVGNAISGAIWTQNIPTKLAQYLPPETQDQAAAIYGNVTLAANGWPMGSPTRHAINRAYQETMTKILTVAVIVAAPCVILSCFMKNYKLDEMDQHVKGVVVGGIQEVADRRDGESSAGPSRRSSCSTDDDASPGSRRSSESSSMFREFRRKGS</sequence>
<name>A0ACC3MJ12_9PEZI</name>
<comment type="caution">
    <text evidence="1">The sequence shown here is derived from an EMBL/GenBank/DDBJ whole genome shotgun (WGS) entry which is preliminary data.</text>
</comment>
<evidence type="ECO:0000313" key="2">
    <source>
        <dbReference type="Proteomes" id="UP001281147"/>
    </source>
</evidence>
<dbReference type="EMBL" id="JAUTXU010000234">
    <property type="protein sequence ID" value="KAK3696903.1"/>
    <property type="molecule type" value="Genomic_DNA"/>
</dbReference>
<evidence type="ECO:0000313" key="1">
    <source>
        <dbReference type="EMBL" id="KAK3696903.1"/>
    </source>
</evidence>
<accession>A0ACC3MJ12</accession>
<proteinExistence type="predicted"/>
<organism evidence="1 2">
    <name type="scientific">Vermiconidia calcicola</name>
    <dbReference type="NCBI Taxonomy" id="1690605"/>
    <lineage>
        <taxon>Eukaryota</taxon>
        <taxon>Fungi</taxon>
        <taxon>Dikarya</taxon>
        <taxon>Ascomycota</taxon>
        <taxon>Pezizomycotina</taxon>
        <taxon>Dothideomycetes</taxon>
        <taxon>Dothideomycetidae</taxon>
        <taxon>Mycosphaerellales</taxon>
        <taxon>Extremaceae</taxon>
        <taxon>Vermiconidia</taxon>
    </lineage>
</organism>
<reference evidence="1" key="1">
    <citation type="submission" date="2023-07" db="EMBL/GenBank/DDBJ databases">
        <title>Black Yeasts Isolated from many extreme environments.</title>
        <authorList>
            <person name="Coleine C."/>
            <person name="Stajich J.E."/>
            <person name="Selbmann L."/>
        </authorList>
    </citation>
    <scope>NUCLEOTIDE SEQUENCE</scope>
    <source>
        <strain evidence="1">CCFEE 5714</strain>
    </source>
</reference>
<dbReference type="Proteomes" id="UP001281147">
    <property type="component" value="Unassembled WGS sequence"/>
</dbReference>
<gene>
    <name evidence="1" type="ORF">LTR37_017733</name>
</gene>
<protein>
    <submittedName>
        <fullName evidence="1">Uncharacterized protein</fullName>
    </submittedName>
</protein>
<keyword evidence="2" id="KW-1185">Reference proteome</keyword>